<feature type="domain" description="PGG" evidence="9">
    <location>
        <begin position="455"/>
        <end position="566"/>
    </location>
</feature>
<dbReference type="PROSITE" id="PS50297">
    <property type="entry name" value="ANK_REP_REGION"/>
    <property type="match status" value="6"/>
</dbReference>
<dbReference type="PROSITE" id="PS50088">
    <property type="entry name" value="ANK_REPEAT"/>
    <property type="match status" value="6"/>
</dbReference>
<comment type="subcellular location">
    <subcellularLocation>
        <location evidence="1">Membrane</location>
        <topology evidence="1">Multi-pass membrane protein</topology>
    </subcellularLocation>
</comment>
<keyword evidence="2 8" id="KW-0812">Transmembrane</keyword>
<evidence type="ECO:0000256" key="2">
    <source>
        <dbReference type="ARBA" id="ARBA00022692"/>
    </source>
</evidence>
<dbReference type="SUPFAM" id="SSF48403">
    <property type="entry name" value="Ankyrin repeat"/>
    <property type="match status" value="1"/>
</dbReference>
<dbReference type="HOGENOM" id="CLU_000134_36_4_1"/>
<organism evidence="10 11">
    <name type="scientific">Theobroma cacao</name>
    <name type="common">Cacao</name>
    <name type="synonym">Cocoa</name>
    <dbReference type="NCBI Taxonomy" id="3641"/>
    <lineage>
        <taxon>Eukaryota</taxon>
        <taxon>Viridiplantae</taxon>
        <taxon>Streptophyta</taxon>
        <taxon>Embryophyta</taxon>
        <taxon>Tracheophyta</taxon>
        <taxon>Spermatophyta</taxon>
        <taxon>Magnoliopsida</taxon>
        <taxon>eudicotyledons</taxon>
        <taxon>Gunneridae</taxon>
        <taxon>Pentapetalae</taxon>
        <taxon>rosids</taxon>
        <taxon>malvids</taxon>
        <taxon>Malvales</taxon>
        <taxon>Malvaceae</taxon>
        <taxon>Byttnerioideae</taxon>
        <taxon>Theobroma</taxon>
    </lineage>
</organism>
<keyword evidence="4 8" id="KW-1133">Transmembrane helix</keyword>
<protein>
    <submittedName>
        <fullName evidence="10">Ankyrin repeat family protein, putative</fullName>
    </submittedName>
</protein>
<dbReference type="Pfam" id="PF12796">
    <property type="entry name" value="Ank_2"/>
    <property type="match status" value="4"/>
</dbReference>
<dbReference type="AlphaFoldDB" id="A0A061F7A8"/>
<dbReference type="STRING" id="3641.A0A061F7A8"/>
<evidence type="ECO:0000256" key="7">
    <source>
        <dbReference type="PROSITE-ProRule" id="PRU00023"/>
    </source>
</evidence>
<dbReference type="InParanoid" id="A0A061F7A8"/>
<feature type="repeat" description="ANK" evidence="7">
    <location>
        <begin position="361"/>
        <end position="381"/>
    </location>
</feature>
<dbReference type="InterPro" id="IPR026961">
    <property type="entry name" value="PGG_dom"/>
</dbReference>
<dbReference type="PANTHER" id="PTHR24186:SF46">
    <property type="entry name" value="PROTEIN ACCELERATED CELL DEATH 6-LIKE"/>
    <property type="match status" value="1"/>
</dbReference>
<evidence type="ECO:0000256" key="5">
    <source>
        <dbReference type="ARBA" id="ARBA00023043"/>
    </source>
</evidence>
<evidence type="ECO:0000256" key="8">
    <source>
        <dbReference type="SAM" id="Phobius"/>
    </source>
</evidence>
<evidence type="ECO:0000256" key="3">
    <source>
        <dbReference type="ARBA" id="ARBA00022737"/>
    </source>
</evidence>
<dbReference type="Gene3D" id="1.25.40.20">
    <property type="entry name" value="Ankyrin repeat-containing domain"/>
    <property type="match status" value="1"/>
</dbReference>
<dbReference type="GO" id="GO:0016020">
    <property type="term" value="C:membrane"/>
    <property type="evidence" value="ECO:0000318"/>
    <property type="project" value="GO_Central"/>
</dbReference>
<keyword evidence="3" id="KW-0677">Repeat</keyword>
<feature type="repeat" description="ANK" evidence="7">
    <location>
        <begin position="257"/>
        <end position="289"/>
    </location>
</feature>
<feature type="transmembrane region" description="Helical" evidence="8">
    <location>
        <begin position="506"/>
        <end position="528"/>
    </location>
</feature>
<dbReference type="EMBL" id="CM001885">
    <property type="protein sequence ID" value="EOY12582.1"/>
    <property type="molecule type" value="Genomic_DNA"/>
</dbReference>
<dbReference type="Proteomes" id="UP000026915">
    <property type="component" value="Chromosome 7"/>
</dbReference>
<keyword evidence="5 7" id="KW-0040">ANK repeat</keyword>
<feature type="transmembrane region" description="Helical" evidence="8">
    <location>
        <begin position="571"/>
        <end position="599"/>
    </location>
</feature>
<dbReference type="PANTHER" id="PTHR24186">
    <property type="entry name" value="PROTEIN PHOSPHATASE 1 REGULATORY SUBUNIT"/>
    <property type="match status" value="1"/>
</dbReference>
<keyword evidence="6 8" id="KW-0472">Membrane</keyword>
<gene>
    <name evidence="10" type="ORF">TCM_031095</name>
</gene>
<accession>A0A061F7A8</accession>
<reference evidence="10 11" key="1">
    <citation type="journal article" date="2013" name="Genome Biol.">
        <title>The genome sequence of the most widely cultivated cacao type and its use to identify candidate genes regulating pod color.</title>
        <authorList>
            <person name="Motamayor J.C."/>
            <person name="Mockaitis K."/>
            <person name="Schmutz J."/>
            <person name="Haiminen N."/>
            <person name="Iii D.L."/>
            <person name="Cornejo O."/>
            <person name="Findley S.D."/>
            <person name="Zheng P."/>
            <person name="Utro F."/>
            <person name="Royaert S."/>
            <person name="Saski C."/>
            <person name="Jenkins J."/>
            <person name="Podicheti R."/>
            <person name="Zhao M."/>
            <person name="Scheffler B.E."/>
            <person name="Stack J.C."/>
            <person name="Feltus F.A."/>
            <person name="Mustiga G.M."/>
            <person name="Amores F."/>
            <person name="Phillips W."/>
            <person name="Marelli J.P."/>
            <person name="May G.D."/>
            <person name="Shapiro H."/>
            <person name="Ma J."/>
            <person name="Bustamante C.D."/>
            <person name="Schnell R.J."/>
            <person name="Main D."/>
            <person name="Gilbert D."/>
            <person name="Parida L."/>
            <person name="Kuhn D.N."/>
        </authorList>
    </citation>
    <scope>NUCLEOTIDE SEQUENCE [LARGE SCALE GENOMIC DNA]</scope>
    <source>
        <strain evidence="11">cv. Matina 1-6</strain>
    </source>
</reference>
<evidence type="ECO:0000256" key="4">
    <source>
        <dbReference type="ARBA" id="ARBA00022989"/>
    </source>
</evidence>
<evidence type="ECO:0000313" key="10">
    <source>
        <dbReference type="EMBL" id="EOY12582.1"/>
    </source>
</evidence>
<feature type="repeat" description="ANK" evidence="7">
    <location>
        <begin position="82"/>
        <end position="114"/>
    </location>
</feature>
<feature type="repeat" description="ANK" evidence="7">
    <location>
        <begin position="291"/>
        <end position="313"/>
    </location>
</feature>
<dbReference type="Gramene" id="EOY12582">
    <property type="protein sequence ID" value="EOY12582"/>
    <property type="gene ID" value="TCM_031095"/>
</dbReference>
<dbReference type="SMART" id="SM00248">
    <property type="entry name" value="ANK"/>
    <property type="match status" value="9"/>
</dbReference>
<feature type="transmembrane region" description="Helical" evidence="8">
    <location>
        <begin position="540"/>
        <end position="565"/>
    </location>
</feature>
<sequence>MIRFNVLVRTLSLDQTLLHFLWIRFNSLKIFGKGTCNNLKALLIRIKLLTMKVRMNPDFLKEVRLGKLKTIKANEIDGTTPEGNTTLHMAARFGTKDLVKNIINQRPSLAFKSNSKGETPVHVAARAGQHEVVEVFISSVKDYKEIYIGRIRDRFGNTPLHGAVRNGHLQVMNALAEKDPDSLVWINDAGESPLSIAIDMRLTDIAKRIITLNNSTLDYRGNNGQTPLHCAVMRQDFVIMSTIIGLREDLVGMPGERKRTPLHYAAALGHQRMVQKLINQNRSIAYEQDVDEQTPLHLAAENGQVRLIEALLKPCPDTIEIVDNKQQNILHIAAKNGNVDAVSYILKLPEMEDLVNSPDVDGNTPLHLAVSNYHSDVVGVLSKNAKVEIRSINNSNNTALAIVKLPDGRGMELQKHLTLKALKSAYKQKIINPEDFPENTQLIDVKVERPNSDDKKIRDMAQIISVMAPLIATFTFTAAFTIPGGFVSDGPDKGLAMLISKSAFQAFVISDAIAMTSSITAAVIVFWSSSRRDTESFLDTFPFAIGLTWISLIAMALAFVTGLFVVLQKTLWLAILVCVIGCAPPFFLYIFSPMFLLVFERVSKSRTSLSNRQNIVEDNPFLFIVRLMKIFFERLIFKCLCSRCKSSCCYQPNQDYTVSACLKESTRPTV</sequence>
<dbReference type="Pfam" id="PF13962">
    <property type="entry name" value="PGG"/>
    <property type="match status" value="1"/>
</dbReference>
<feature type="transmembrane region" description="Helical" evidence="8">
    <location>
        <begin position="463"/>
        <end position="486"/>
    </location>
</feature>
<evidence type="ECO:0000256" key="6">
    <source>
        <dbReference type="ARBA" id="ARBA00023136"/>
    </source>
</evidence>
<proteinExistence type="predicted"/>
<name>A0A061F7A8_THECC</name>
<dbReference type="OMA" id="LATINCH"/>
<evidence type="ECO:0000259" key="9">
    <source>
        <dbReference type="Pfam" id="PF13962"/>
    </source>
</evidence>
<keyword evidence="11" id="KW-1185">Reference proteome</keyword>
<dbReference type="eggNOG" id="KOG0504">
    <property type="taxonomic scope" value="Eukaryota"/>
</dbReference>
<feature type="repeat" description="ANK" evidence="7">
    <location>
        <begin position="155"/>
        <end position="181"/>
    </location>
</feature>
<evidence type="ECO:0000313" key="11">
    <source>
        <dbReference type="Proteomes" id="UP000026915"/>
    </source>
</evidence>
<dbReference type="InterPro" id="IPR036770">
    <property type="entry name" value="Ankyrin_rpt-contain_sf"/>
</dbReference>
<feature type="repeat" description="ANK" evidence="7">
    <location>
        <begin position="116"/>
        <end position="138"/>
    </location>
</feature>
<dbReference type="InterPro" id="IPR002110">
    <property type="entry name" value="Ankyrin_rpt"/>
</dbReference>
<evidence type="ECO:0000256" key="1">
    <source>
        <dbReference type="ARBA" id="ARBA00004141"/>
    </source>
</evidence>